<name>Q7TS76_MOUSE</name>
<gene>
    <name evidence="2" type="primary">Gemin2</name>
    <name evidence="1" type="synonym">Sip1</name>
</gene>
<accession>Q7TS76</accession>
<sequence>MYVLLNCRIEAAQCPDVVVAQIDPKKLKRKQSVNISVQRFSPLSSRWEHGSIQAGLAQEELRVLHLHPKAASGRLTPRQLGFPDASLRLKVTLQHFSGNNNKWHIFQLFDRVYTSIEITGNHNSWTVMWQCQNLKMKKAGKNFVWVKGYVLKGPLDRLQRKALGSIMYKLVFLLCLVL</sequence>
<dbReference type="MGI" id="MGI:1913853">
    <property type="gene designation" value="Gemin2"/>
</dbReference>
<evidence type="ECO:0000313" key="1">
    <source>
        <dbReference type="EMBL" id="AAH53424.1"/>
    </source>
</evidence>
<dbReference type="AlphaFoldDB" id="Q7TS76"/>
<organism evidence="1">
    <name type="scientific">Mus musculus</name>
    <name type="common">Mouse</name>
    <dbReference type="NCBI Taxonomy" id="10090"/>
    <lineage>
        <taxon>Eukaryota</taxon>
        <taxon>Metazoa</taxon>
        <taxon>Chordata</taxon>
        <taxon>Craniata</taxon>
        <taxon>Vertebrata</taxon>
        <taxon>Euteleostomi</taxon>
        <taxon>Mammalia</taxon>
        <taxon>Eutheria</taxon>
        <taxon>Euarchontoglires</taxon>
        <taxon>Glires</taxon>
        <taxon>Rodentia</taxon>
        <taxon>Myomorpha</taxon>
        <taxon>Muroidea</taxon>
        <taxon>Muridae</taxon>
        <taxon>Murinae</taxon>
        <taxon>Mus</taxon>
        <taxon>Mus</taxon>
    </lineage>
</organism>
<dbReference type="AGR" id="MGI:1913853"/>
<protein>
    <submittedName>
        <fullName evidence="1">Sip1 protein</fullName>
    </submittedName>
</protein>
<evidence type="ECO:0000313" key="2">
    <source>
        <dbReference type="MGI" id="MGI:1913853"/>
    </source>
</evidence>
<proteinExistence type="evidence at transcript level"/>
<reference evidence="1" key="1">
    <citation type="journal article" date="2004" name="Genome Res.">
        <title>The status, quality, and expansion of the NIH full-length cDNA project: the Mammalian Gene Collection (MGC).</title>
        <authorList>
            <consortium name="The MGC Project Team"/>
            <person name="Gerhard D.S."/>
            <person name="Wagner L."/>
            <person name="Feingold E.A."/>
            <person name="Shenmen C.M."/>
            <person name="Grouse L.H."/>
            <person name="Schuler G."/>
            <person name="Klein S.L."/>
            <person name="Old S."/>
            <person name="Rasooly R."/>
            <person name="Good P."/>
            <person name="Guyer M."/>
            <person name="Peck A.M."/>
            <person name="Derge J.G."/>
            <person name="Lipman D."/>
            <person name="Collins F.S."/>
            <person name="Jang W."/>
            <person name="Sherry S."/>
            <person name="Feolo M."/>
            <person name="Misquitta L."/>
            <person name="Lee E."/>
            <person name="Rotmistrovsky K."/>
            <person name="Greenhut S.F."/>
            <person name="Schaefer C.F."/>
            <person name="Buetow K."/>
            <person name="Bonner T.I."/>
            <person name="Haussler D."/>
            <person name="Kent J."/>
            <person name="Kiekhaus M."/>
            <person name="Furey T."/>
            <person name="Brent M."/>
            <person name="Prange C."/>
            <person name="Schreiber K."/>
            <person name="Shapiro N."/>
            <person name="Bhat N.K."/>
            <person name="Hopkins R.F."/>
            <person name="Hsie F."/>
            <person name="Driscoll T."/>
            <person name="Soares M.B."/>
            <person name="Casavant T.L."/>
            <person name="Scheetz T.E."/>
            <person name="Brown-stein M.J."/>
            <person name="Usdin T.B."/>
            <person name="Toshiyuki S."/>
            <person name="Carninci P."/>
            <person name="Piao Y."/>
            <person name="Dudekula D.B."/>
            <person name="Ko M.S."/>
            <person name="Kawakami K."/>
            <person name="Suzuki Y."/>
            <person name="Sugano S."/>
            <person name="Gruber C.E."/>
            <person name="Smith M.R."/>
            <person name="Simmons B."/>
            <person name="Moore T."/>
            <person name="Waterman R."/>
            <person name="Johnson S.L."/>
            <person name="Ruan Y."/>
            <person name="Wei C.L."/>
            <person name="Mathavan S."/>
            <person name="Gunaratne P.H."/>
            <person name="Wu J."/>
            <person name="Garcia A.M."/>
            <person name="Hulyk S.W."/>
            <person name="Fuh E."/>
            <person name="Yuan Y."/>
            <person name="Sneed A."/>
            <person name="Kowis C."/>
            <person name="Hodgson A."/>
            <person name="Muzny D.M."/>
            <person name="McPherson J."/>
            <person name="Gibbs R.A."/>
            <person name="Fahey J."/>
            <person name="Helton E."/>
            <person name="Ketteman M."/>
            <person name="Madan A."/>
            <person name="Rodrigues S."/>
            <person name="Sanchez A."/>
            <person name="Whiting M."/>
            <person name="Madari A."/>
            <person name="Young A.C."/>
            <person name="Wetherby K.D."/>
            <person name="Granite S.J."/>
            <person name="Kwong P.N."/>
            <person name="Brinkley C.P."/>
            <person name="Pearson R.L."/>
            <person name="Bouffard G.G."/>
            <person name="Blakesly R.W."/>
            <person name="Green E.D."/>
            <person name="Dickson M.C."/>
            <person name="Rodriguez A.C."/>
            <person name="Grimwood J."/>
            <person name="Schmutz J."/>
            <person name="Myers R.M."/>
            <person name="Butterfield Y.S."/>
            <person name="Griffith M."/>
            <person name="Griffith O.L."/>
            <person name="Krzywinski M.I."/>
            <person name="Liao N."/>
            <person name="Morin R."/>
            <person name="Morrin R."/>
            <person name="Palmquist D."/>
            <person name="Petrescu A.S."/>
            <person name="Skalska U."/>
            <person name="Smailus D.E."/>
            <person name="Stott J.M."/>
            <person name="Schnerch A."/>
            <person name="Schein J.E."/>
            <person name="Jones S.J."/>
            <person name="Holt R.A."/>
            <person name="Baross A."/>
            <person name="Marra M.A."/>
            <person name="Clifton S."/>
            <person name="Makowski K.A."/>
            <person name="Bosak S."/>
            <person name="Malek J."/>
        </authorList>
    </citation>
    <scope>NUCLEOTIDE SEQUENCE [LARGE SCALE MRNA]</scope>
    <source>
        <tissue evidence="1">Embryo</tissue>
    </source>
</reference>
<dbReference type="EMBL" id="BC053424">
    <property type="protein sequence ID" value="AAH53424.1"/>
    <property type="molecule type" value="mRNA"/>
</dbReference>